<sequence length="102" mass="11691">MPPCQSIRLLHESCRVLARFLRPLKGELLAKRGSDKVNRYTKSFCRGTPFLLLFLRSILDGPELAERSAEPRRHGRPVTDREVSFIFVLLEKISASRGYDCT</sequence>
<proteinExistence type="predicted"/>
<accession>A0A292PR05</accession>
<keyword evidence="2" id="KW-1185">Reference proteome</keyword>
<dbReference type="EMBL" id="LN891107">
    <property type="protein sequence ID" value="CUS08903.1"/>
    <property type="molecule type" value="Genomic_DNA"/>
</dbReference>
<evidence type="ECO:0000313" key="1">
    <source>
        <dbReference type="EMBL" id="CUS08903.1"/>
    </source>
</evidence>
<gene>
    <name evidence="1" type="ORF">GSTUAT00007022001</name>
</gene>
<organism evidence="1 2">
    <name type="scientific">Tuber aestivum</name>
    <name type="common">summer truffle</name>
    <dbReference type="NCBI Taxonomy" id="59557"/>
    <lineage>
        <taxon>Eukaryota</taxon>
        <taxon>Fungi</taxon>
        <taxon>Dikarya</taxon>
        <taxon>Ascomycota</taxon>
        <taxon>Pezizomycotina</taxon>
        <taxon>Pezizomycetes</taxon>
        <taxon>Pezizales</taxon>
        <taxon>Tuberaceae</taxon>
        <taxon>Tuber</taxon>
    </lineage>
</organism>
<name>A0A292PR05_9PEZI</name>
<dbReference type="AlphaFoldDB" id="A0A292PR05"/>
<reference evidence="1" key="1">
    <citation type="submission" date="2015-10" db="EMBL/GenBank/DDBJ databases">
        <authorList>
            <person name="Regsiter A."/>
            <person name="william w."/>
        </authorList>
    </citation>
    <scope>NUCLEOTIDE SEQUENCE</scope>
    <source>
        <strain evidence="1">Montdore</strain>
    </source>
</reference>
<protein>
    <submittedName>
        <fullName evidence="1">Uncharacterized protein</fullName>
    </submittedName>
</protein>
<dbReference type="Proteomes" id="UP001412239">
    <property type="component" value="Unassembled WGS sequence"/>
</dbReference>
<evidence type="ECO:0000313" key="2">
    <source>
        <dbReference type="Proteomes" id="UP001412239"/>
    </source>
</evidence>